<dbReference type="EMBL" id="HG994584">
    <property type="protein sequence ID" value="CAF2953253.1"/>
    <property type="molecule type" value="Genomic_DNA"/>
</dbReference>
<gene>
    <name evidence="2" type="ORF">LSAA_10666</name>
</gene>
<feature type="compositionally biased region" description="Pro residues" evidence="1">
    <location>
        <begin position="138"/>
        <end position="147"/>
    </location>
</feature>
<feature type="region of interest" description="Disordered" evidence="1">
    <location>
        <begin position="106"/>
        <end position="163"/>
    </location>
</feature>
<evidence type="ECO:0000256" key="1">
    <source>
        <dbReference type="SAM" id="MobiDB-lite"/>
    </source>
</evidence>
<dbReference type="AlphaFoldDB" id="A0A7R8H9D3"/>
<evidence type="ECO:0000313" key="3">
    <source>
        <dbReference type="Proteomes" id="UP000675881"/>
    </source>
</evidence>
<dbReference type="Proteomes" id="UP000675881">
    <property type="component" value="Chromosome 5"/>
</dbReference>
<reference evidence="2" key="1">
    <citation type="submission" date="2021-02" db="EMBL/GenBank/DDBJ databases">
        <authorList>
            <person name="Bekaert M."/>
        </authorList>
    </citation>
    <scope>NUCLEOTIDE SEQUENCE</scope>
    <source>
        <strain evidence="2">IoA-00</strain>
    </source>
</reference>
<name>A0A7R8H9D3_LEPSM</name>
<proteinExistence type="predicted"/>
<keyword evidence="3" id="KW-1185">Reference proteome</keyword>
<evidence type="ECO:0000313" key="2">
    <source>
        <dbReference type="EMBL" id="CAF2953253.1"/>
    </source>
</evidence>
<accession>A0A7R8H9D3</accession>
<feature type="compositionally biased region" description="Gly residues" evidence="1">
    <location>
        <begin position="153"/>
        <end position="163"/>
    </location>
</feature>
<organism evidence="2 3">
    <name type="scientific">Lepeophtheirus salmonis</name>
    <name type="common">Salmon louse</name>
    <name type="synonym">Caligus salmonis</name>
    <dbReference type="NCBI Taxonomy" id="72036"/>
    <lineage>
        <taxon>Eukaryota</taxon>
        <taxon>Metazoa</taxon>
        <taxon>Ecdysozoa</taxon>
        <taxon>Arthropoda</taxon>
        <taxon>Crustacea</taxon>
        <taxon>Multicrustacea</taxon>
        <taxon>Hexanauplia</taxon>
        <taxon>Copepoda</taxon>
        <taxon>Siphonostomatoida</taxon>
        <taxon>Caligidae</taxon>
        <taxon>Lepeophtheirus</taxon>
    </lineage>
</organism>
<sequence length="163" mass="17706">MNNSYGPRCFGTYVRSEGKLNITGGCRDLVKAVTLNLMNVSATIPPCWGICRLLRAHVLCHSGSETCRDIIEGYKEDINFVFKRAIKVSRNIGDTKGILENDKNERALTPATKRGNGYRKIPFGMSSINSPSASYPSSPRPAPPPPRRIMGPPRGGRAGCSGP</sequence>
<protein>
    <submittedName>
        <fullName evidence="2">(salmon louse) hypothetical protein</fullName>
    </submittedName>
</protein>